<dbReference type="EMBL" id="LR796683">
    <property type="protein sequence ID" value="CAB4158523.1"/>
    <property type="molecule type" value="Genomic_DNA"/>
</dbReference>
<proteinExistence type="predicted"/>
<dbReference type="InterPro" id="IPR057700">
    <property type="entry name" value="DUF7940"/>
</dbReference>
<keyword evidence="1" id="KW-0812">Transmembrane</keyword>
<evidence type="ECO:0000256" key="1">
    <source>
        <dbReference type="SAM" id="Phobius"/>
    </source>
</evidence>
<keyword evidence="1" id="KW-1133">Transmembrane helix</keyword>
<keyword evidence="1" id="KW-0472">Membrane</keyword>
<reference evidence="2" key="1">
    <citation type="submission" date="2020-04" db="EMBL/GenBank/DDBJ databases">
        <authorList>
            <person name="Chiriac C."/>
            <person name="Salcher M."/>
            <person name="Ghai R."/>
            <person name="Kavagutti S V."/>
        </authorList>
    </citation>
    <scope>NUCLEOTIDE SEQUENCE</scope>
</reference>
<evidence type="ECO:0000313" key="2">
    <source>
        <dbReference type="EMBL" id="CAB4158523.1"/>
    </source>
</evidence>
<name>A0A6J5NHU1_9CAUD</name>
<accession>A0A6J5NHU1</accession>
<dbReference type="Pfam" id="PF25612">
    <property type="entry name" value="DUF7940"/>
    <property type="match status" value="1"/>
</dbReference>
<protein>
    <recommendedName>
        <fullName evidence="3">Holin</fullName>
    </recommendedName>
</protein>
<sequence>MKLLDDWKQIARKAWSVRLALLAALLGAVEVGVQLLAATQPTPYFAFASALTSFAAAVARIVAQPKSFDHG</sequence>
<evidence type="ECO:0008006" key="3">
    <source>
        <dbReference type="Google" id="ProtNLM"/>
    </source>
</evidence>
<gene>
    <name evidence="2" type="ORF">UFOVP708_8</name>
</gene>
<feature type="transmembrane region" description="Helical" evidence="1">
    <location>
        <begin position="20"/>
        <end position="38"/>
    </location>
</feature>
<feature type="transmembrane region" description="Helical" evidence="1">
    <location>
        <begin position="44"/>
        <end position="63"/>
    </location>
</feature>
<organism evidence="2">
    <name type="scientific">uncultured Caudovirales phage</name>
    <dbReference type="NCBI Taxonomy" id="2100421"/>
    <lineage>
        <taxon>Viruses</taxon>
        <taxon>Duplodnaviria</taxon>
        <taxon>Heunggongvirae</taxon>
        <taxon>Uroviricota</taxon>
        <taxon>Caudoviricetes</taxon>
        <taxon>Peduoviridae</taxon>
        <taxon>Maltschvirus</taxon>
        <taxon>Maltschvirus maltsch</taxon>
    </lineage>
</organism>